<dbReference type="InterPro" id="IPR044878">
    <property type="entry name" value="UbiA_sf"/>
</dbReference>
<evidence type="ECO:0000256" key="4">
    <source>
        <dbReference type="ARBA" id="ARBA00023136"/>
    </source>
</evidence>
<sequence length="650" mass="67620">MTRKIKRSNTLTPACSLGDGRRTATSLRNCSAGATHEETNTKGTAMRASRTSWLHRRCGAMCTLSLLGVLAIFSPVSPVVAFSAKLIAPWNAFSDASGDRGGEREGGLQIVTEGDADGSAPASGRTGRKKRRRRGGSRSSRRSSSTAREARASADGDVEEAKTETCPAEDAMAAPSEKWIDTTNANGWPNQSSTLRAYQEYVSTASDAVLAMRSSPSLAVGGASAGGASLAVPMRSPARIGAKAGVSSVSARSLGRRGAAATGINGNDNQDKSQPKVKNYLGPLLSMTRPDNFPGVLILHVLGAHKTLRQALLSGAPLSGILADASGQAVSTTLKHALLRVLREPRMMVTIVALLLTTATSMLVNDYYDARSGVDLANVQSHSPKHLSSDESLTAKGKPLATGAVPLPVAKRFLYYLYASLLLSVPFVPGTPAQLSVVLGAMLTFLYTQHLKPVTWLKNALCAGLIAFSPLTSGMAAASLVSQPGTLAVNAIRPAYVSLWRLVITLFAGFMSREMLMDVTDVDGDKAAGIQTIPVRHGLRYASRAAFASAVVMAALAVAGPASRLVGAVWSATALSTGGSEVVSVLSAVLLALLGSGGDLVRLGLAVLASVLMVRGAWAVCKSDGRDIAAAERAVEEGKLSVMPLLASFI</sequence>
<feature type="transmembrane region" description="Helical" evidence="6">
    <location>
        <begin position="545"/>
        <end position="562"/>
    </location>
</feature>
<feature type="compositionally biased region" description="Basic residues" evidence="5">
    <location>
        <begin position="126"/>
        <end position="141"/>
    </location>
</feature>
<dbReference type="AlphaFoldDB" id="A0A7S4J538"/>
<dbReference type="GO" id="GO:0016020">
    <property type="term" value="C:membrane"/>
    <property type="evidence" value="ECO:0007669"/>
    <property type="project" value="UniProtKB-SubCell"/>
</dbReference>
<dbReference type="InterPro" id="IPR000537">
    <property type="entry name" value="UbiA_prenyltransferase"/>
</dbReference>
<comment type="subcellular location">
    <subcellularLocation>
        <location evidence="1">Membrane</location>
        <topology evidence="1">Multi-pass membrane protein</topology>
    </subcellularLocation>
</comment>
<feature type="transmembrane region" description="Helical" evidence="6">
    <location>
        <begin position="493"/>
        <end position="511"/>
    </location>
</feature>
<dbReference type="Pfam" id="PF01040">
    <property type="entry name" value="UbiA"/>
    <property type="match status" value="1"/>
</dbReference>
<evidence type="ECO:0000256" key="1">
    <source>
        <dbReference type="ARBA" id="ARBA00004141"/>
    </source>
</evidence>
<organism evidence="7">
    <name type="scientific">Odontella aurita</name>
    <dbReference type="NCBI Taxonomy" id="265563"/>
    <lineage>
        <taxon>Eukaryota</taxon>
        <taxon>Sar</taxon>
        <taxon>Stramenopiles</taxon>
        <taxon>Ochrophyta</taxon>
        <taxon>Bacillariophyta</taxon>
        <taxon>Mediophyceae</taxon>
        <taxon>Biddulphiophycidae</taxon>
        <taxon>Eupodiscales</taxon>
        <taxon>Odontellaceae</taxon>
        <taxon>Odontella</taxon>
    </lineage>
</organism>
<evidence type="ECO:0000256" key="3">
    <source>
        <dbReference type="ARBA" id="ARBA00022989"/>
    </source>
</evidence>
<keyword evidence="3 6" id="KW-1133">Transmembrane helix</keyword>
<accession>A0A7S4J538</accession>
<proteinExistence type="predicted"/>
<name>A0A7S4J538_9STRA</name>
<evidence type="ECO:0000256" key="5">
    <source>
        <dbReference type="SAM" id="MobiDB-lite"/>
    </source>
</evidence>
<dbReference type="Gene3D" id="1.10.357.140">
    <property type="entry name" value="UbiA prenyltransferase"/>
    <property type="match status" value="1"/>
</dbReference>
<feature type="transmembrane region" description="Helical" evidence="6">
    <location>
        <begin position="415"/>
        <end position="448"/>
    </location>
</feature>
<evidence type="ECO:0000256" key="6">
    <source>
        <dbReference type="SAM" id="Phobius"/>
    </source>
</evidence>
<feature type="region of interest" description="Disordered" evidence="5">
    <location>
        <begin position="94"/>
        <end position="187"/>
    </location>
</feature>
<gene>
    <name evidence="7" type="ORF">OAUR00152_LOCUS21576</name>
</gene>
<keyword evidence="4 6" id="KW-0472">Membrane</keyword>
<reference evidence="7" key="1">
    <citation type="submission" date="2021-01" db="EMBL/GenBank/DDBJ databases">
        <authorList>
            <person name="Corre E."/>
            <person name="Pelletier E."/>
            <person name="Niang G."/>
            <person name="Scheremetjew M."/>
            <person name="Finn R."/>
            <person name="Kale V."/>
            <person name="Holt S."/>
            <person name="Cochrane G."/>
            <person name="Meng A."/>
            <person name="Brown T."/>
            <person name="Cohen L."/>
        </authorList>
    </citation>
    <scope>NUCLEOTIDE SEQUENCE</scope>
    <source>
        <strain evidence="7">Isolate 1302-5</strain>
    </source>
</reference>
<keyword evidence="2 6" id="KW-0812">Transmembrane</keyword>
<feature type="compositionally biased region" description="Basic and acidic residues" evidence="5">
    <location>
        <begin position="97"/>
        <end position="106"/>
    </location>
</feature>
<dbReference type="EMBL" id="HBKQ01031684">
    <property type="protein sequence ID" value="CAE2251515.1"/>
    <property type="molecule type" value="Transcribed_RNA"/>
</dbReference>
<feature type="transmembrane region" description="Helical" evidence="6">
    <location>
        <begin position="460"/>
        <end position="481"/>
    </location>
</feature>
<evidence type="ECO:0000256" key="2">
    <source>
        <dbReference type="ARBA" id="ARBA00022692"/>
    </source>
</evidence>
<dbReference type="GO" id="GO:0016765">
    <property type="term" value="F:transferase activity, transferring alkyl or aryl (other than methyl) groups"/>
    <property type="evidence" value="ECO:0007669"/>
    <property type="project" value="InterPro"/>
</dbReference>
<protein>
    <submittedName>
        <fullName evidence="7">Uncharacterized protein</fullName>
    </submittedName>
</protein>
<evidence type="ECO:0000313" key="7">
    <source>
        <dbReference type="EMBL" id="CAE2251515.1"/>
    </source>
</evidence>
<feature type="compositionally biased region" description="Basic and acidic residues" evidence="5">
    <location>
        <begin position="148"/>
        <end position="163"/>
    </location>
</feature>